<evidence type="ECO:0000256" key="8">
    <source>
        <dbReference type="ARBA" id="ARBA00023004"/>
    </source>
</evidence>
<dbReference type="InterPro" id="IPR012910">
    <property type="entry name" value="Plug_dom"/>
</dbReference>
<evidence type="ECO:0000256" key="15">
    <source>
        <dbReference type="PROSITE-ProRule" id="PRU10143"/>
    </source>
</evidence>
<dbReference type="RefSeq" id="WP_222159548.1">
    <property type="nucleotide sequence ID" value="NZ_CP081864.1"/>
</dbReference>
<dbReference type="InterPro" id="IPR039426">
    <property type="entry name" value="TonB-dep_rcpt-like"/>
</dbReference>
<feature type="short sequence motif" description="TonB box" evidence="15">
    <location>
        <begin position="57"/>
        <end position="63"/>
    </location>
</feature>
<dbReference type="InterPro" id="IPR000531">
    <property type="entry name" value="Beta-barrel_TonB"/>
</dbReference>
<dbReference type="PROSITE" id="PS01156">
    <property type="entry name" value="TONB_DEPENDENT_REC_2"/>
    <property type="match status" value="1"/>
</dbReference>
<dbReference type="InterPro" id="IPR037066">
    <property type="entry name" value="Plug_dom_sf"/>
</dbReference>
<keyword evidence="11 14" id="KW-0472">Membrane</keyword>
<keyword evidence="8" id="KW-0408">Iron</keyword>
<dbReference type="Proteomes" id="UP000825886">
    <property type="component" value="Chromosome"/>
</dbReference>
<gene>
    <name evidence="21" type="ORF">K6K13_03465</name>
</gene>
<dbReference type="InterPro" id="IPR010105">
    <property type="entry name" value="TonB_sidphr_rcpt"/>
</dbReference>
<dbReference type="InterPro" id="IPR010917">
    <property type="entry name" value="TonB_rcpt_CS"/>
</dbReference>
<keyword evidence="4 14" id="KW-1134">Transmembrane beta strand</keyword>
<evidence type="ECO:0000256" key="9">
    <source>
        <dbReference type="ARBA" id="ARBA00023065"/>
    </source>
</evidence>
<feature type="chain" id="PRO_5045620289" evidence="18">
    <location>
        <begin position="32"/>
        <end position="752"/>
    </location>
</feature>
<evidence type="ECO:0000256" key="11">
    <source>
        <dbReference type="ARBA" id="ARBA00023136"/>
    </source>
</evidence>
<evidence type="ECO:0000256" key="3">
    <source>
        <dbReference type="ARBA" id="ARBA00022448"/>
    </source>
</evidence>
<keyword evidence="12 21" id="KW-0675">Receptor</keyword>
<evidence type="ECO:0000256" key="1">
    <source>
        <dbReference type="ARBA" id="ARBA00004571"/>
    </source>
</evidence>
<evidence type="ECO:0000256" key="4">
    <source>
        <dbReference type="ARBA" id="ARBA00022452"/>
    </source>
</evidence>
<evidence type="ECO:0000259" key="19">
    <source>
        <dbReference type="Pfam" id="PF00593"/>
    </source>
</evidence>
<sequence>MTALIHIARKPTRLAVLIGAFCGTMALPILAQDTASVAANTAAQPASPSDGANSKDTMTVIAKAEDNFRAGGDQLVPAYLDGQIANGGRVGFLGQQNARDVPFNVVSYTSRMIESQQAQTLGDVVKNDASVQSVRGYGNFAEAYRIRGFKLDGDDITMGGLFGVMPRQIVSTNMIDRVEILKGSNAFLNGVSAGGSGVGGAVNVEPKHADDVPLTRATLDYTSSSQVGGALDVGRRFGDDNRFGVRVNLLHREGEAAIDDQRERVSLAAVVLDYRGDRFRSSLDAGYQHQYLHGGRLGINVSTTGLQAIPEPPTNTHNYSQRWIYTDMKSRFGMLRGEYDLDNHWTLYSGLGLSNTEEIGNYSTPKLTLAGDGSATLGRLSTAYIAQNTASLAGIRGNFDTGPIKHEVNLGYSGIHTKTKVAYTMSKYDYATNIYNTPVVDFPATTSSAGSMDSPKIRNRMQNWGLALSDTLSVLDDSVRFTAGLRRQEILVRNYEYSGIESGTGGRFDRTKVSPVLGIVVKPWEHVSLYANHIEALQPGTKTSSSEALNRGQVSGIYVAKQNEVGIKFDYQRVGGSLAFYEIKRPNSFIDPVTKLYGLNGEQRNRGVELNVFGEPMYGLRLNGSATWLDATLTKTRAGANDGNDVVGTPGYQLVFGSEYDIPSVEGLTLSGTVLRYGSQYANEANTLKLKPWTRLDLGVRYSTPMNDHTLVWRANVENVTNEKYWASVDDSGTYVTQGDPRSLKLSVSVDF</sequence>
<evidence type="ECO:0000256" key="18">
    <source>
        <dbReference type="SAM" id="SignalP"/>
    </source>
</evidence>
<dbReference type="SUPFAM" id="SSF56935">
    <property type="entry name" value="Porins"/>
    <property type="match status" value="1"/>
</dbReference>
<proteinExistence type="inferred from homology"/>
<accession>A0ABX9ANY8</accession>
<feature type="signal peptide" evidence="18">
    <location>
        <begin position="1"/>
        <end position="31"/>
    </location>
</feature>
<dbReference type="CDD" id="cd01347">
    <property type="entry name" value="ligand_gated_channel"/>
    <property type="match status" value="1"/>
</dbReference>
<evidence type="ECO:0000256" key="13">
    <source>
        <dbReference type="ARBA" id="ARBA00023237"/>
    </source>
</evidence>
<dbReference type="Pfam" id="PF07715">
    <property type="entry name" value="Plug"/>
    <property type="match status" value="1"/>
</dbReference>
<comment type="similarity">
    <text evidence="2 14 17">Belongs to the TonB-dependent receptor family.</text>
</comment>
<keyword evidence="7 18" id="KW-0732">Signal</keyword>
<protein>
    <submittedName>
        <fullName evidence="21">TonB-dependent siderophore receptor</fullName>
    </submittedName>
</protein>
<organism evidence="21 22">
    <name type="scientific">Symbiopectobacterium purcellii</name>
    <dbReference type="NCBI Taxonomy" id="2871826"/>
    <lineage>
        <taxon>Bacteria</taxon>
        <taxon>Pseudomonadati</taxon>
        <taxon>Pseudomonadota</taxon>
        <taxon>Gammaproteobacteria</taxon>
        <taxon>Enterobacterales</taxon>
        <taxon>Enterobacteriaceae</taxon>
    </lineage>
</organism>
<comment type="subcellular location">
    <subcellularLocation>
        <location evidence="1 14">Cell outer membrane</location>
        <topology evidence="1 14">Multi-pass membrane protein</topology>
    </subcellularLocation>
</comment>
<dbReference type="EMBL" id="CP081864">
    <property type="protein sequence ID" value="QZN96521.1"/>
    <property type="molecule type" value="Genomic_DNA"/>
</dbReference>
<keyword evidence="9" id="KW-0406">Ion transport</keyword>
<keyword evidence="6 14" id="KW-0812">Transmembrane</keyword>
<keyword evidence="5" id="KW-0410">Iron transport</keyword>
<dbReference type="Gene3D" id="2.40.170.20">
    <property type="entry name" value="TonB-dependent receptor, beta-barrel domain"/>
    <property type="match status" value="1"/>
</dbReference>
<evidence type="ECO:0000256" key="17">
    <source>
        <dbReference type="RuleBase" id="RU003357"/>
    </source>
</evidence>
<evidence type="ECO:0000256" key="10">
    <source>
        <dbReference type="ARBA" id="ARBA00023077"/>
    </source>
</evidence>
<feature type="domain" description="TonB-dependent receptor plug" evidence="20">
    <location>
        <begin position="98"/>
        <end position="195"/>
    </location>
</feature>
<evidence type="ECO:0000259" key="20">
    <source>
        <dbReference type="Pfam" id="PF07715"/>
    </source>
</evidence>
<reference evidence="21 22" key="1">
    <citation type="submission" date="2021-08" db="EMBL/GenBank/DDBJ databases">
        <title>Culture and genomic analysis of Symbiopectobacterium purcellii sp. nov. gen. nov., isolated from the leafhopper Empoasca decipiens.</title>
        <authorList>
            <person name="Nadal-Jimenez P."/>
            <person name="Siozios S."/>
            <person name="Halliday N."/>
            <person name="Camara M."/>
            <person name="Hurst G.D.D."/>
        </authorList>
    </citation>
    <scope>NUCLEOTIDE SEQUENCE [LARGE SCALE GENOMIC DNA]</scope>
    <source>
        <strain evidence="21 22">SyEd1</strain>
    </source>
</reference>
<keyword evidence="3 14" id="KW-0813">Transport</keyword>
<name>A0ABX9ANY8_9ENTR</name>
<evidence type="ECO:0000256" key="14">
    <source>
        <dbReference type="PROSITE-ProRule" id="PRU01360"/>
    </source>
</evidence>
<evidence type="ECO:0000256" key="6">
    <source>
        <dbReference type="ARBA" id="ARBA00022692"/>
    </source>
</evidence>
<evidence type="ECO:0000256" key="16">
    <source>
        <dbReference type="PROSITE-ProRule" id="PRU10144"/>
    </source>
</evidence>
<feature type="short sequence motif" description="TonB C-terminal box" evidence="16">
    <location>
        <begin position="735"/>
        <end position="752"/>
    </location>
</feature>
<evidence type="ECO:0000313" key="21">
    <source>
        <dbReference type="EMBL" id="QZN96521.1"/>
    </source>
</evidence>
<feature type="domain" description="TonB-dependent receptor-like beta-barrel" evidence="19">
    <location>
        <begin position="290"/>
        <end position="720"/>
    </location>
</feature>
<dbReference type="PROSITE" id="PS52016">
    <property type="entry name" value="TONB_DEPENDENT_REC_3"/>
    <property type="match status" value="1"/>
</dbReference>
<evidence type="ECO:0000256" key="7">
    <source>
        <dbReference type="ARBA" id="ARBA00022729"/>
    </source>
</evidence>
<dbReference type="Pfam" id="PF00593">
    <property type="entry name" value="TonB_dep_Rec_b-barrel"/>
    <property type="match status" value="1"/>
</dbReference>
<dbReference type="PANTHER" id="PTHR32552:SF82">
    <property type="entry name" value="FCUA PROTEIN"/>
    <property type="match status" value="1"/>
</dbReference>
<keyword evidence="13 14" id="KW-0998">Cell outer membrane</keyword>
<dbReference type="InterPro" id="IPR036942">
    <property type="entry name" value="Beta-barrel_TonB_sf"/>
</dbReference>
<dbReference type="InterPro" id="IPR010916">
    <property type="entry name" value="TonB_box_CS"/>
</dbReference>
<evidence type="ECO:0000256" key="5">
    <source>
        <dbReference type="ARBA" id="ARBA00022496"/>
    </source>
</evidence>
<dbReference type="NCBIfam" id="TIGR01783">
    <property type="entry name" value="TonB-siderophor"/>
    <property type="match status" value="1"/>
</dbReference>
<dbReference type="Gene3D" id="2.170.130.10">
    <property type="entry name" value="TonB-dependent receptor, plug domain"/>
    <property type="match status" value="1"/>
</dbReference>
<keyword evidence="22" id="KW-1185">Reference proteome</keyword>
<evidence type="ECO:0000313" key="22">
    <source>
        <dbReference type="Proteomes" id="UP000825886"/>
    </source>
</evidence>
<dbReference type="PANTHER" id="PTHR32552">
    <property type="entry name" value="FERRICHROME IRON RECEPTOR-RELATED"/>
    <property type="match status" value="1"/>
</dbReference>
<keyword evidence="10 15" id="KW-0798">TonB box</keyword>
<evidence type="ECO:0000256" key="12">
    <source>
        <dbReference type="ARBA" id="ARBA00023170"/>
    </source>
</evidence>
<dbReference type="PROSITE" id="PS00430">
    <property type="entry name" value="TONB_DEPENDENT_REC_1"/>
    <property type="match status" value="1"/>
</dbReference>
<evidence type="ECO:0000256" key="2">
    <source>
        <dbReference type="ARBA" id="ARBA00009810"/>
    </source>
</evidence>